<keyword evidence="3" id="KW-1185">Reference proteome</keyword>
<dbReference type="GO" id="GO:0016020">
    <property type="term" value="C:membrane"/>
    <property type="evidence" value="ECO:0007669"/>
    <property type="project" value="GOC"/>
</dbReference>
<comment type="caution">
    <text evidence="2">The sequence shown here is derived from an EMBL/GenBank/DDBJ whole genome shotgun (WGS) entry which is preliminary data.</text>
</comment>
<dbReference type="Proteomes" id="UP000278222">
    <property type="component" value="Unassembled WGS sequence"/>
</dbReference>
<evidence type="ECO:0000259" key="1">
    <source>
        <dbReference type="Pfam" id="PF03372"/>
    </source>
</evidence>
<proteinExistence type="predicted"/>
<dbReference type="PANTHER" id="PTHR14859:SF15">
    <property type="entry name" value="ENDONUCLEASE_EXONUCLEASE_PHOSPHATASE DOMAIN-CONTAINING PROTEIN"/>
    <property type="match status" value="1"/>
</dbReference>
<dbReference type="PANTHER" id="PTHR14859">
    <property type="entry name" value="CALCOFLUOR WHITE HYPERSENSITIVE PROTEIN PRECURSOR"/>
    <property type="match status" value="1"/>
</dbReference>
<dbReference type="GO" id="GO:0006506">
    <property type="term" value="P:GPI anchor biosynthetic process"/>
    <property type="evidence" value="ECO:0007669"/>
    <property type="project" value="TreeGrafter"/>
</dbReference>
<dbReference type="EMBL" id="RJKX01000011">
    <property type="protein sequence ID" value="ROQ01266.1"/>
    <property type="molecule type" value="Genomic_DNA"/>
</dbReference>
<dbReference type="Gene3D" id="3.60.10.10">
    <property type="entry name" value="Endonuclease/exonuclease/phosphatase"/>
    <property type="match status" value="1"/>
</dbReference>
<reference evidence="2 3" key="1">
    <citation type="submission" date="2018-11" db="EMBL/GenBank/DDBJ databases">
        <title>Genomic Encyclopedia of Type Strains, Phase IV (KMG-IV): sequencing the most valuable type-strain genomes for metagenomic binning, comparative biology and taxonomic classification.</title>
        <authorList>
            <person name="Goeker M."/>
        </authorList>
    </citation>
    <scope>NUCLEOTIDE SEQUENCE [LARGE SCALE GENOMIC DNA]</scope>
    <source>
        <strain evidence="2 3">DSM 5900</strain>
    </source>
</reference>
<sequence>MHRILTYNVHRCRGGDGRLSPARIAEVIASAKPDIVTLQEVDVGRRRSDHVDQANEIARELGMQMHFHPAFHVLEERYGDAILTAHPSRIVHAANLPGLQHYPGMEARGALWAAVEIDGRELQVVNAHIGLLAYERKLQVSALLGPDWTGNPACKDPTILIGDFNAVPRSRAYRRMAERFTDAQRAAGIPRPTFPARLPVIRIDHVFVSQSIKVLKTEVIRTPLARVASDHLPLVMDFTFAPGP</sequence>
<keyword evidence="2" id="KW-0255">Endonuclease</keyword>
<feature type="domain" description="Endonuclease/exonuclease/phosphatase" evidence="1">
    <location>
        <begin position="5"/>
        <end position="231"/>
    </location>
</feature>
<keyword evidence="2" id="KW-0378">Hydrolase</keyword>
<dbReference type="SUPFAM" id="SSF56219">
    <property type="entry name" value="DNase I-like"/>
    <property type="match status" value="1"/>
</dbReference>
<dbReference type="RefSeq" id="WP_123688047.1">
    <property type="nucleotide sequence ID" value="NZ_AP019700.1"/>
</dbReference>
<dbReference type="GO" id="GO:0004519">
    <property type="term" value="F:endonuclease activity"/>
    <property type="evidence" value="ECO:0007669"/>
    <property type="project" value="UniProtKB-KW"/>
</dbReference>
<organism evidence="2 3">
    <name type="scientific">Stella humosa</name>
    <dbReference type="NCBI Taxonomy" id="94"/>
    <lineage>
        <taxon>Bacteria</taxon>
        <taxon>Pseudomonadati</taxon>
        <taxon>Pseudomonadota</taxon>
        <taxon>Alphaproteobacteria</taxon>
        <taxon>Rhodospirillales</taxon>
        <taxon>Stellaceae</taxon>
        <taxon>Stella</taxon>
    </lineage>
</organism>
<evidence type="ECO:0000313" key="2">
    <source>
        <dbReference type="EMBL" id="ROQ01266.1"/>
    </source>
</evidence>
<keyword evidence="2" id="KW-0269">Exonuclease</keyword>
<dbReference type="AlphaFoldDB" id="A0A3N1MJT9"/>
<dbReference type="InterPro" id="IPR051916">
    <property type="entry name" value="GPI-anchor_lipid_remodeler"/>
</dbReference>
<name>A0A3N1MJT9_9PROT</name>
<dbReference type="InterPro" id="IPR005135">
    <property type="entry name" value="Endo/exonuclease/phosphatase"/>
</dbReference>
<dbReference type="OrthoDB" id="9813425at2"/>
<dbReference type="InterPro" id="IPR036691">
    <property type="entry name" value="Endo/exonu/phosph_ase_sf"/>
</dbReference>
<gene>
    <name evidence="2" type="ORF">EDC65_0444</name>
</gene>
<evidence type="ECO:0000313" key="3">
    <source>
        <dbReference type="Proteomes" id="UP000278222"/>
    </source>
</evidence>
<keyword evidence="2" id="KW-0540">Nuclease</keyword>
<dbReference type="Pfam" id="PF03372">
    <property type="entry name" value="Exo_endo_phos"/>
    <property type="match status" value="1"/>
</dbReference>
<protein>
    <submittedName>
        <fullName evidence="2">Endonuclease/exonuclease/phosphatase family metal-dependent hydrolase</fullName>
    </submittedName>
</protein>
<dbReference type="GO" id="GO:0004527">
    <property type="term" value="F:exonuclease activity"/>
    <property type="evidence" value="ECO:0007669"/>
    <property type="project" value="UniProtKB-KW"/>
</dbReference>
<accession>A0A3N1MJT9</accession>